<keyword evidence="2" id="KW-0378">Hydrolase</keyword>
<dbReference type="AlphaFoldDB" id="A0A673VBF4"/>
<keyword evidence="4" id="KW-1185">Reference proteome</keyword>
<name>A0A673VBF4_SURSU</name>
<dbReference type="InterPro" id="IPR032466">
    <property type="entry name" value="Metal_Hydrolase"/>
</dbReference>
<dbReference type="Proteomes" id="UP000472268">
    <property type="component" value="Unplaced"/>
</dbReference>
<reference evidence="3" key="2">
    <citation type="submission" date="2025-09" db="UniProtKB">
        <authorList>
            <consortium name="Ensembl"/>
        </authorList>
    </citation>
    <scope>IDENTIFICATION</scope>
</reference>
<protein>
    <recommendedName>
        <fullName evidence="5">TatD DNase domain containing 2</fullName>
    </recommendedName>
</protein>
<dbReference type="Gene3D" id="3.20.20.140">
    <property type="entry name" value="Metal-dependent hydrolases"/>
    <property type="match status" value="1"/>
</dbReference>
<dbReference type="PROSITE" id="PS01091">
    <property type="entry name" value="TATD_3"/>
    <property type="match status" value="1"/>
</dbReference>
<dbReference type="OMA" id="NAKARNM"/>
<evidence type="ECO:0000313" key="3">
    <source>
        <dbReference type="Ensembl" id="ENSSSUP00005030765.1"/>
    </source>
</evidence>
<dbReference type="InterPro" id="IPR018228">
    <property type="entry name" value="DNase_TatD-rel_CS"/>
</dbReference>
<dbReference type="Ensembl" id="ENSSSUT00005035111.1">
    <property type="protein sequence ID" value="ENSSSUP00005030765.1"/>
    <property type="gene ID" value="ENSSSUG00005019868.1"/>
</dbReference>
<evidence type="ECO:0008006" key="5">
    <source>
        <dbReference type="Google" id="ProtNLM"/>
    </source>
</evidence>
<dbReference type="InterPro" id="IPR001130">
    <property type="entry name" value="TatD-like"/>
</dbReference>
<evidence type="ECO:0000256" key="1">
    <source>
        <dbReference type="ARBA" id="ARBA00009275"/>
    </source>
</evidence>
<comment type="similarity">
    <text evidence="1">Belongs to the metallo-dependent hydrolases superfamily. TatD-type hydrolase family.</text>
</comment>
<dbReference type="SUPFAM" id="SSF51556">
    <property type="entry name" value="Metallo-dependent hydrolases"/>
    <property type="match status" value="1"/>
</dbReference>
<evidence type="ECO:0000256" key="2">
    <source>
        <dbReference type="ARBA" id="ARBA00022801"/>
    </source>
</evidence>
<dbReference type="PANTHER" id="PTHR46363:SF1">
    <property type="entry name" value="DEOXYRIBONUCLEASE TATDN2-RELATED"/>
    <property type="match status" value="1"/>
</dbReference>
<organism evidence="3 4">
    <name type="scientific">Suricata suricatta</name>
    <name type="common">Meerkat</name>
    <dbReference type="NCBI Taxonomy" id="37032"/>
    <lineage>
        <taxon>Eukaryota</taxon>
        <taxon>Metazoa</taxon>
        <taxon>Chordata</taxon>
        <taxon>Craniata</taxon>
        <taxon>Vertebrata</taxon>
        <taxon>Euteleostomi</taxon>
        <taxon>Mammalia</taxon>
        <taxon>Eutheria</taxon>
        <taxon>Laurasiatheria</taxon>
        <taxon>Carnivora</taxon>
        <taxon>Feliformia</taxon>
        <taxon>Herpestidae</taxon>
        <taxon>Suricata</taxon>
    </lineage>
</organism>
<sequence>MKRNVPQDYRIHRHCFTGSHRLIEPLLKYFSNMFIGFTALLTYSSAWEARDALLNIPLERILVETDAPYFLPHGVPKSICQYSHPGLALYTVREIARVKGLPLKQILAALRQNTNSMYSI</sequence>
<proteinExistence type="inferred from homology"/>
<dbReference type="GO" id="GO:0016788">
    <property type="term" value="F:hydrolase activity, acting on ester bonds"/>
    <property type="evidence" value="ECO:0007669"/>
    <property type="project" value="InterPro"/>
</dbReference>
<reference evidence="3" key="1">
    <citation type="submission" date="2025-08" db="UniProtKB">
        <authorList>
            <consortium name="Ensembl"/>
        </authorList>
    </citation>
    <scope>IDENTIFICATION</scope>
</reference>
<evidence type="ECO:0000313" key="4">
    <source>
        <dbReference type="Proteomes" id="UP000472268"/>
    </source>
</evidence>
<dbReference type="Pfam" id="PF01026">
    <property type="entry name" value="TatD_DNase"/>
    <property type="match status" value="1"/>
</dbReference>
<dbReference type="PANTHER" id="PTHR46363">
    <property type="entry name" value="DEOXYRIBONUCLEASE TATDN2-RELATED"/>
    <property type="match status" value="1"/>
</dbReference>
<accession>A0A673VBF4</accession>